<proteinExistence type="predicted"/>
<feature type="compositionally biased region" description="Polar residues" evidence="1">
    <location>
        <begin position="141"/>
        <end position="159"/>
    </location>
</feature>
<organism evidence="2">
    <name type="scientific">Ditylum brightwellii</name>
    <dbReference type="NCBI Taxonomy" id="49249"/>
    <lineage>
        <taxon>Eukaryota</taxon>
        <taxon>Sar</taxon>
        <taxon>Stramenopiles</taxon>
        <taxon>Ochrophyta</taxon>
        <taxon>Bacillariophyta</taxon>
        <taxon>Mediophyceae</taxon>
        <taxon>Lithodesmiophycidae</taxon>
        <taxon>Lithodesmiales</taxon>
        <taxon>Lithodesmiaceae</taxon>
        <taxon>Ditylum</taxon>
    </lineage>
</organism>
<name>A0A7S4R6X3_9STRA</name>
<evidence type="ECO:0000256" key="1">
    <source>
        <dbReference type="SAM" id="MobiDB-lite"/>
    </source>
</evidence>
<accession>A0A7S4R6X3</accession>
<feature type="region of interest" description="Disordered" evidence="1">
    <location>
        <begin position="139"/>
        <end position="160"/>
    </location>
</feature>
<dbReference type="AlphaFoldDB" id="A0A7S4R6X3"/>
<reference evidence="2" key="1">
    <citation type="submission" date="2021-01" db="EMBL/GenBank/DDBJ databases">
        <authorList>
            <person name="Corre E."/>
            <person name="Pelletier E."/>
            <person name="Niang G."/>
            <person name="Scheremetjew M."/>
            <person name="Finn R."/>
            <person name="Kale V."/>
            <person name="Holt S."/>
            <person name="Cochrane G."/>
            <person name="Meng A."/>
            <person name="Brown T."/>
            <person name="Cohen L."/>
        </authorList>
    </citation>
    <scope>NUCLEOTIDE SEQUENCE</scope>
    <source>
        <strain evidence="2">GSO104</strain>
    </source>
</reference>
<evidence type="ECO:0000313" key="2">
    <source>
        <dbReference type="EMBL" id="CAE4605368.1"/>
    </source>
</evidence>
<gene>
    <name evidence="2" type="ORF">DBRI00130_LOCUS13947</name>
</gene>
<dbReference type="EMBL" id="HBNS01017454">
    <property type="protein sequence ID" value="CAE4605368.1"/>
    <property type="molecule type" value="Transcribed_RNA"/>
</dbReference>
<protein>
    <submittedName>
        <fullName evidence="2">Uncharacterized protein</fullName>
    </submittedName>
</protein>
<sequence>MTKEVRKLTDMMYSVPQTPQVEWEMKQESPKRRKIDHSDYCTGHEEQSNIISPTWSEPTLPLPLHDHVCPDDNISHFEFERLFLPEDEVCPDTVPSSAAPKPPQPLGCLSSFDNFIEKDYGLDRFMNDLDTSDDFAIVPSSPRQQQQHPITTTDSSSLDPQLVQGMRDSLTRLPKQMQEIFVERLVAYVADPDRLNDHVRAISALATAAATQTHMQLQMCDQDEPGDNNHNNKNANLVSPEMKPQQHPAVTPLSINEASSVDKSDHPFVALPLATATLGAFLVQYGDASKKEQTFLTAAAPASPLNISAQTEQKMISDMSNIDYTMIF</sequence>